<dbReference type="SUPFAM" id="SSF53474">
    <property type="entry name" value="alpha/beta-Hydrolases"/>
    <property type="match status" value="1"/>
</dbReference>
<dbReference type="AlphaFoldDB" id="A0AAN9B0A5"/>
<evidence type="ECO:0008006" key="6">
    <source>
        <dbReference type="Google" id="ProtNLM"/>
    </source>
</evidence>
<organism evidence="4 5">
    <name type="scientific">Littorina saxatilis</name>
    <dbReference type="NCBI Taxonomy" id="31220"/>
    <lineage>
        <taxon>Eukaryota</taxon>
        <taxon>Metazoa</taxon>
        <taxon>Spiralia</taxon>
        <taxon>Lophotrochozoa</taxon>
        <taxon>Mollusca</taxon>
        <taxon>Gastropoda</taxon>
        <taxon>Caenogastropoda</taxon>
        <taxon>Littorinimorpha</taxon>
        <taxon>Littorinoidea</taxon>
        <taxon>Littorinidae</taxon>
        <taxon>Littorina</taxon>
    </lineage>
</organism>
<dbReference type="InterPro" id="IPR000073">
    <property type="entry name" value="AB_hydrolase_1"/>
</dbReference>
<sequence length="533" mass="60294">MATVWWTVKGPRLIRLLKHENNPGRDYVPNILESSGDKFMKVFQTCWSISWWSSPVIMTLLYRRGYMCQEGIVSIGKLLLSMGLIYAGAFCIRGLGRLTNADYTTFVKVLVDAINSHSVQSTRLLRRYDFEFWAWPVDFRWDDSGESKGERVGRPKVQVPFDRSQEPKGVKSLVYSVLSYCAIHTFGRRMVYPGATSLMQMLVGGMLNQGRAALIEEKKGERAKVLTEDLNEIDTMFVDKRSPGSRNGNTLVVVFEGNAGFYEMGCSGTPIEYGYSVLGWNHPGFAGSSGAPYPDAEQKAIDAVMQYAISRLGFQPDRIVLFAWSIGGYSASWAAMNYPDVKHVILDATFDDIVPLALTQMPQSWSGLVVMALRNHMNLNIADQLKKYPGPIKLIRRVRDEIIATEKTNNMIPVMASNRGNFLLVRLLEYRYPNVVNTDTIPLLKDFLRGTRQHQDAMLMEHRVNVEQCQTMIRTYAQEVSPTFPMRIGDQFTHTAVNQLALFLAHKHLEDFDSTHCTPLPPSFLSPPWSPFS</sequence>
<evidence type="ECO:0000256" key="1">
    <source>
        <dbReference type="SAM" id="Phobius"/>
    </source>
</evidence>
<evidence type="ECO:0000313" key="5">
    <source>
        <dbReference type="Proteomes" id="UP001374579"/>
    </source>
</evidence>
<dbReference type="InterPro" id="IPR029058">
    <property type="entry name" value="AB_hydrolase_fold"/>
</dbReference>
<reference evidence="4 5" key="1">
    <citation type="submission" date="2024-02" db="EMBL/GenBank/DDBJ databases">
        <title>Chromosome-scale genome assembly of the rough periwinkle Littorina saxatilis.</title>
        <authorList>
            <person name="De Jode A."/>
            <person name="Faria R."/>
            <person name="Formenti G."/>
            <person name="Sims Y."/>
            <person name="Smith T.P."/>
            <person name="Tracey A."/>
            <person name="Wood J.M.D."/>
            <person name="Zagrodzka Z.B."/>
            <person name="Johannesson K."/>
            <person name="Butlin R.K."/>
            <person name="Leder E.H."/>
        </authorList>
    </citation>
    <scope>NUCLEOTIDE SEQUENCE [LARGE SCALE GENOMIC DNA]</scope>
    <source>
        <strain evidence="4">Snail1</strain>
        <tissue evidence="4">Muscle</tissue>
    </source>
</reference>
<evidence type="ECO:0000313" key="4">
    <source>
        <dbReference type="EMBL" id="KAK7095409.1"/>
    </source>
</evidence>
<feature type="domain" description="Phosphatidylserine Lipase ABHD16 N-terminal" evidence="3">
    <location>
        <begin position="3"/>
        <end position="131"/>
    </location>
</feature>
<feature type="transmembrane region" description="Helical" evidence="1">
    <location>
        <begin position="74"/>
        <end position="96"/>
    </location>
</feature>
<keyword evidence="1" id="KW-0812">Transmembrane</keyword>
<name>A0AAN9B0A5_9CAEN</name>
<comment type="caution">
    <text evidence="4">The sequence shown here is derived from an EMBL/GenBank/DDBJ whole genome shotgun (WGS) entry which is preliminary data.</text>
</comment>
<feature type="domain" description="AB hydrolase-1" evidence="2">
    <location>
        <begin position="271"/>
        <end position="406"/>
    </location>
</feature>
<dbReference type="GO" id="GO:0047372">
    <property type="term" value="F:monoacylglycerol lipase activity"/>
    <property type="evidence" value="ECO:0007669"/>
    <property type="project" value="TreeGrafter"/>
</dbReference>
<dbReference type="Gene3D" id="3.40.50.1820">
    <property type="entry name" value="alpha/beta hydrolase"/>
    <property type="match status" value="1"/>
</dbReference>
<evidence type="ECO:0000259" key="2">
    <source>
        <dbReference type="Pfam" id="PF00561"/>
    </source>
</evidence>
<dbReference type="Pfam" id="PF22990">
    <property type="entry name" value="ABHD16_N"/>
    <property type="match status" value="1"/>
</dbReference>
<keyword evidence="5" id="KW-1185">Reference proteome</keyword>
<dbReference type="EMBL" id="JBAMIC010000018">
    <property type="protein sequence ID" value="KAK7095409.1"/>
    <property type="molecule type" value="Genomic_DNA"/>
</dbReference>
<dbReference type="GO" id="GO:0004620">
    <property type="term" value="F:phospholipase activity"/>
    <property type="evidence" value="ECO:0007669"/>
    <property type="project" value="TreeGrafter"/>
</dbReference>
<dbReference type="InterPro" id="IPR054518">
    <property type="entry name" value="ABHD16_N"/>
</dbReference>
<dbReference type="GO" id="GO:0052651">
    <property type="term" value="P:monoacylglycerol catabolic process"/>
    <property type="evidence" value="ECO:0007669"/>
    <property type="project" value="TreeGrafter"/>
</dbReference>
<evidence type="ECO:0000259" key="3">
    <source>
        <dbReference type="Pfam" id="PF22990"/>
    </source>
</evidence>
<gene>
    <name evidence="4" type="ORF">V1264_006820</name>
</gene>
<keyword evidence="1" id="KW-0472">Membrane</keyword>
<dbReference type="Pfam" id="PF00561">
    <property type="entry name" value="Abhydrolase_1"/>
    <property type="match status" value="1"/>
</dbReference>
<proteinExistence type="predicted"/>
<dbReference type="Proteomes" id="UP001374579">
    <property type="component" value="Unassembled WGS sequence"/>
</dbReference>
<dbReference type="GO" id="GO:0006660">
    <property type="term" value="P:phosphatidylserine catabolic process"/>
    <property type="evidence" value="ECO:0007669"/>
    <property type="project" value="TreeGrafter"/>
</dbReference>
<accession>A0AAN9B0A5</accession>
<dbReference type="PANTHER" id="PTHR12277:SF72">
    <property type="entry name" value="BAT5L PROTEIN"/>
    <property type="match status" value="1"/>
</dbReference>
<keyword evidence="1" id="KW-1133">Transmembrane helix</keyword>
<dbReference type="GO" id="GO:0012505">
    <property type="term" value="C:endomembrane system"/>
    <property type="evidence" value="ECO:0007669"/>
    <property type="project" value="TreeGrafter"/>
</dbReference>
<protein>
    <recommendedName>
        <fullName evidence="6">AB hydrolase-1 domain-containing protein</fullName>
    </recommendedName>
</protein>
<dbReference type="PANTHER" id="PTHR12277">
    <property type="entry name" value="ALPHA/BETA HYDROLASE DOMAIN-CONTAINING PROTEIN"/>
    <property type="match status" value="1"/>
</dbReference>